<dbReference type="InterPro" id="IPR036864">
    <property type="entry name" value="Zn2-C6_fun-type_DNA-bd_sf"/>
</dbReference>
<dbReference type="OrthoDB" id="39175at2759"/>
<evidence type="ECO:0000313" key="8">
    <source>
        <dbReference type="EMBL" id="KAJ1963906.1"/>
    </source>
</evidence>
<dbReference type="PANTHER" id="PTHR47338:SF5">
    <property type="entry name" value="ZN(II)2CYS6 TRANSCRIPTION FACTOR (EUROFUNG)"/>
    <property type="match status" value="1"/>
</dbReference>
<evidence type="ECO:0000256" key="5">
    <source>
        <dbReference type="ARBA" id="ARBA00023242"/>
    </source>
</evidence>
<dbReference type="Proteomes" id="UP001150925">
    <property type="component" value="Unassembled WGS sequence"/>
</dbReference>
<comment type="caution">
    <text evidence="8">The sequence shown here is derived from an EMBL/GenBank/DDBJ whole genome shotgun (WGS) entry which is preliminary data.</text>
</comment>
<dbReference type="SUPFAM" id="SSF57701">
    <property type="entry name" value="Zn2/Cys6 DNA-binding domain"/>
    <property type="match status" value="1"/>
</dbReference>
<keyword evidence="5" id="KW-0539">Nucleus</keyword>
<dbReference type="InterPro" id="IPR007219">
    <property type="entry name" value="XnlR_reg_dom"/>
</dbReference>
<feature type="region of interest" description="Disordered" evidence="6">
    <location>
        <begin position="860"/>
        <end position="880"/>
    </location>
</feature>
<sequence>MKPVKFVPFYKPKDTPSKPRTFACESCRKKKIKCSSTRPACENCLKRGIACIYKETPVPSGTRPVPSTVSESETHPDRTRSVEKGPSGSKRPSLDEGVSLPVVPSDSVVVQGKELAPWSIQDAISDPMDLSSTADSPPAVATTPSGLVSTAYTSPTATPWVSSPVAGDFGPSAHPIVGSSRLPHLHPFPSQESRISSGHILPNIGFAWSSSALSLRPDVANSPGHALPQAEAGCSQTDPKSAQACRTSFNLTSLGSHSLPSSPTLPSLGSFTHVVPPSPIPNPDRLGADKPGGLGDRPFAVRYARQKITPLAPTIGRTRDTPHLTRHILKVKPLTLSGINPVPQPGEFSRARPSSDELPPVAMEEDPGYTAVPRLPSLDQVTQGIINRPAPVLPPPIEHQLFTDFFEFVYPQVPLFHRPRLEYQISHGQAEPVLLFALYAVATRFSKRPQAVLTDGFSASEAPARQARRLLEDTRAPPSLSSLQAMIIMSIFELSAGNKSAGTMYCQQAISACQRWGFVAGPPAGETIPVDISSGIRVVGAWMDQEVRKRLWWTCIVVSICIARCSVKPSSITADMVPPTFPCPEWLWGQDQTTIQRFFITHALPTQVMTAKVPACFLEHSRGNCVPTLRQIPSTLLANDHSHLAYLQSLRSQLGRVSCPGTPVSTTFMSSPETVSSPEEIGTPTMLMNRLTFVSHNSPPTHTRTPSDSIIAMSCTRGRPRLDLYSHLIALLLVTDKATLLRYHLRSPHVPGPTQLAEQFQWLVSLHLVWTQCFHSDLVAQCLTMRANAIAPVGTLDHGRRPDGTLSALTQMKTRLLGQIYDLDKDNEAEVVSLILLLLGTLLELSFDVLRAYDGNDGYPDASDPGGGNNGNSTPTASPLCHTNELRQQAWNHCIESAYGITWLFASYHDVQVENVYGYVPHLAFSVQRIMAHLRHYHGHDVDKSGIDFDKLALSDGLLDPFQRYWNTNFIDTVDPTLSLWRFRGPILR</sequence>
<evidence type="ECO:0000256" key="3">
    <source>
        <dbReference type="ARBA" id="ARBA00023015"/>
    </source>
</evidence>
<organism evidence="8 9">
    <name type="scientific">Dispira parvispora</name>
    <dbReference type="NCBI Taxonomy" id="1520584"/>
    <lineage>
        <taxon>Eukaryota</taxon>
        <taxon>Fungi</taxon>
        <taxon>Fungi incertae sedis</taxon>
        <taxon>Zoopagomycota</taxon>
        <taxon>Kickxellomycotina</taxon>
        <taxon>Dimargaritomycetes</taxon>
        <taxon>Dimargaritales</taxon>
        <taxon>Dimargaritaceae</taxon>
        <taxon>Dispira</taxon>
    </lineage>
</organism>
<name>A0A9W8E211_9FUNG</name>
<dbReference type="PROSITE" id="PS50048">
    <property type="entry name" value="ZN2_CY6_FUNGAL_2"/>
    <property type="match status" value="1"/>
</dbReference>
<comment type="subcellular location">
    <subcellularLocation>
        <location evidence="1">Nucleus</location>
    </subcellularLocation>
</comment>
<feature type="region of interest" description="Disordered" evidence="6">
    <location>
        <begin position="56"/>
        <end position="100"/>
    </location>
</feature>
<evidence type="ECO:0000313" key="9">
    <source>
        <dbReference type="Proteomes" id="UP001150925"/>
    </source>
</evidence>
<proteinExistence type="predicted"/>
<dbReference type="GO" id="GO:0006351">
    <property type="term" value="P:DNA-templated transcription"/>
    <property type="evidence" value="ECO:0007669"/>
    <property type="project" value="InterPro"/>
</dbReference>
<evidence type="ECO:0000256" key="4">
    <source>
        <dbReference type="ARBA" id="ARBA00023163"/>
    </source>
</evidence>
<evidence type="ECO:0000256" key="6">
    <source>
        <dbReference type="SAM" id="MobiDB-lite"/>
    </source>
</evidence>
<evidence type="ECO:0000259" key="7">
    <source>
        <dbReference type="PROSITE" id="PS50048"/>
    </source>
</evidence>
<dbReference type="Pfam" id="PF04082">
    <property type="entry name" value="Fungal_trans"/>
    <property type="match status" value="1"/>
</dbReference>
<gene>
    <name evidence="8" type="ORF">IWQ62_003082</name>
</gene>
<evidence type="ECO:0000256" key="1">
    <source>
        <dbReference type="ARBA" id="ARBA00004123"/>
    </source>
</evidence>
<dbReference type="Pfam" id="PF00172">
    <property type="entry name" value="Zn_clus"/>
    <property type="match status" value="1"/>
</dbReference>
<feature type="compositionally biased region" description="Basic and acidic residues" evidence="6">
    <location>
        <begin position="72"/>
        <end position="83"/>
    </location>
</feature>
<dbReference type="EMBL" id="JANBPY010000762">
    <property type="protein sequence ID" value="KAJ1963906.1"/>
    <property type="molecule type" value="Genomic_DNA"/>
</dbReference>
<dbReference type="PROSITE" id="PS00463">
    <property type="entry name" value="ZN2_CY6_FUNGAL_1"/>
    <property type="match status" value="1"/>
</dbReference>
<dbReference type="GO" id="GO:0000981">
    <property type="term" value="F:DNA-binding transcription factor activity, RNA polymerase II-specific"/>
    <property type="evidence" value="ECO:0007669"/>
    <property type="project" value="InterPro"/>
</dbReference>
<dbReference type="InterPro" id="IPR050815">
    <property type="entry name" value="TF_fung"/>
</dbReference>
<keyword evidence="3" id="KW-0805">Transcription regulation</keyword>
<evidence type="ECO:0000256" key="2">
    <source>
        <dbReference type="ARBA" id="ARBA00022723"/>
    </source>
</evidence>
<dbReference type="GO" id="GO:0008270">
    <property type="term" value="F:zinc ion binding"/>
    <property type="evidence" value="ECO:0007669"/>
    <property type="project" value="InterPro"/>
</dbReference>
<dbReference type="PANTHER" id="PTHR47338">
    <property type="entry name" value="ZN(II)2CYS6 TRANSCRIPTION FACTOR (EUROFUNG)-RELATED"/>
    <property type="match status" value="1"/>
</dbReference>
<dbReference type="Gene3D" id="4.10.240.10">
    <property type="entry name" value="Zn(2)-C6 fungal-type DNA-binding domain"/>
    <property type="match status" value="1"/>
</dbReference>
<feature type="domain" description="Zn(2)-C6 fungal-type" evidence="7">
    <location>
        <begin position="23"/>
        <end position="53"/>
    </location>
</feature>
<keyword evidence="4" id="KW-0804">Transcription</keyword>
<keyword evidence="9" id="KW-1185">Reference proteome</keyword>
<protein>
    <recommendedName>
        <fullName evidence="7">Zn(2)-C6 fungal-type domain-containing protein</fullName>
    </recommendedName>
</protein>
<dbReference type="AlphaFoldDB" id="A0A9W8E211"/>
<dbReference type="GO" id="GO:0003677">
    <property type="term" value="F:DNA binding"/>
    <property type="evidence" value="ECO:0007669"/>
    <property type="project" value="InterPro"/>
</dbReference>
<reference evidence="8" key="1">
    <citation type="submission" date="2022-07" db="EMBL/GenBank/DDBJ databases">
        <title>Phylogenomic reconstructions and comparative analyses of Kickxellomycotina fungi.</title>
        <authorList>
            <person name="Reynolds N.K."/>
            <person name="Stajich J.E."/>
            <person name="Barry K."/>
            <person name="Grigoriev I.V."/>
            <person name="Crous P."/>
            <person name="Smith M.E."/>
        </authorList>
    </citation>
    <scope>NUCLEOTIDE SEQUENCE</scope>
    <source>
        <strain evidence="8">RSA 1196</strain>
    </source>
</reference>
<dbReference type="SMART" id="SM00066">
    <property type="entry name" value="GAL4"/>
    <property type="match status" value="1"/>
</dbReference>
<dbReference type="CDD" id="cd12148">
    <property type="entry name" value="fungal_TF_MHR"/>
    <property type="match status" value="1"/>
</dbReference>
<keyword evidence="2" id="KW-0479">Metal-binding</keyword>
<dbReference type="InterPro" id="IPR001138">
    <property type="entry name" value="Zn2Cys6_DnaBD"/>
</dbReference>
<accession>A0A9W8E211</accession>
<feature type="region of interest" description="Disordered" evidence="6">
    <location>
        <begin position="268"/>
        <end position="295"/>
    </location>
</feature>
<dbReference type="GO" id="GO:0005634">
    <property type="term" value="C:nucleus"/>
    <property type="evidence" value="ECO:0007669"/>
    <property type="project" value="UniProtKB-SubCell"/>
</dbReference>
<dbReference type="CDD" id="cd00067">
    <property type="entry name" value="GAL4"/>
    <property type="match status" value="1"/>
</dbReference>